<gene>
    <name evidence="6" type="ORF">DFJ69_6168</name>
</gene>
<protein>
    <submittedName>
        <fullName evidence="6">RibA/ribD-fused uncharacterized protein</fullName>
    </submittedName>
</protein>
<dbReference type="InterPro" id="IPR012816">
    <property type="entry name" value="NADAR"/>
</dbReference>
<dbReference type="OrthoDB" id="643483at2"/>
<dbReference type="InterPro" id="IPR056055">
    <property type="entry name" value="DUF7638"/>
</dbReference>
<feature type="domain" description="DUF7639" evidence="5">
    <location>
        <begin position="111"/>
        <end position="209"/>
    </location>
</feature>
<evidence type="ECO:0000256" key="2">
    <source>
        <dbReference type="ARBA" id="ARBA00000751"/>
    </source>
</evidence>
<name>A0A3D9SXD2_9ACTN</name>
<feature type="domain" description="DUF7638" evidence="4">
    <location>
        <begin position="5"/>
        <end position="110"/>
    </location>
</feature>
<evidence type="ECO:0000313" key="6">
    <source>
        <dbReference type="EMBL" id="REF00613.1"/>
    </source>
</evidence>
<feature type="domain" description="NADAR" evidence="3">
    <location>
        <begin position="242"/>
        <end position="368"/>
    </location>
</feature>
<dbReference type="InterPro" id="IPR037238">
    <property type="entry name" value="YbiA-like_sf"/>
</dbReference>
<evidence type="ECO:0000313" key="7">
    <source>
        <dbReference type="Proteomes" id="UP000256661"/>
    </source>
</evidence>
<dbReference type="EMBL" id="QTTT01000001">
    <property type="protein sequence ID" value="REF00613.1"/>
    <property type="molecule type" value="Genomic_DNA"/>
</dbReference>
<dbReference type="AlphaFoldDB" id="A0A3D9SXD2"/>
<dbReference type="CDD" id="cd15457">
    <property type="entry name" value="NADAR"/>
    <property type="match status" value="1"/>
</dbReference>
<dbReference type="SUPFAM" id="SSF143990">
    <property type="entry name" value="YbiA-like"/>
    <property type="match status" value="1"/>
</dbReference>
<dbReference type="RefSeq" id="WP_116025745.1">
    <property type="nucleotide sequence ID" value="NZ_QTTT01000001.1"/>
</dbReference>
<reference evidence="6 7" key="1">
    <citation type="submission" date="2018-08" db="EMBL/GenBank/DDBJ databases">
        <title>Sequencing the genomes of 1000 actinobacteria strains.</title>
        <authorList>
            <person name="Klenk H.-P."/>
        </authorList>
    </citation>
    <scope>NUCLEOTIDE SEQUENCE [LARGE SCALE GENOMIC DNA]</scope>
    <source>
        <strain evidence="6 7">DSM 43927</strain>
    </source>
</reference>
<evidence type="ECO:0000259" key="3">
    <source>
        <dbReference type="Pfam" id="PF08719"/>
    </source>
</evidence>
<dbReference type="InterPro" id="IPR056056">
    <property type="entry name" value="DUF7639"/>
</dbReference>
<evidence type="ECO:0000256" key="1">
    <source>
        <dbReference type="ARBA" id="ARBA00000022"/>
    </source>
</evidence>
<dbReference type="Pfam" id="PF08719">
    <property type="entry name" value="NADAR"/>
    <property type="match status" value="1"/>
</dbReference>
<comment type="catalytic activity">
    <reaction evidence="1">
        <text>5-amino-6-(5-phospho-D-ribosylamino)uracil + H2O = 5,6-diaminouracil + D-ribose 5-phosphate</text>
        <dbReference type="Rhea" id="RHEA:55020"/>
        <dbReference type="ChEBI" id="CHEBI:15377"/>
        <dbReference type="ChEBI" id="CHEBI:46252"/>
        <dbReference type="ChEBI" id="CHEBI:58453"/>
        <dbReference type="ChEBI" id="CHEBI:78346"/>
    </reaction>
</comment>
<dbReference type="Pfam" id="PF24645">
    <property type="entry name" value="DUF7639"/>
    <property type="match status" value="1"/>
</dbReference>
<accession>A0A3D9SXD2</accession>
<proteinExistence type="predicted"/>
<keyword evidence="7" id="KW-1185">Reference proteome</keyword>
<comment type="caution">
    <text evidence="6">The sequence shown here is derived from an EMBL/GenBank/DDBJ whole genome shotgun (WGS) entry which is preliminary data.</text>
</comment>
<dbReference type="Proteomes" id="UP000256661">
    <property type="component" value="Unassembled WGS sequence"/>
</dbReference>
<comment type="catalytic activity">
    <reaction evidence="2">
        <text>2,5-diamino-6-hydroxy-4-(5-phosphoribosylamino)-pyrimidine + H2O = 2,5,6-triamino-4-hydroxypyrimidine + D-ribose 5-phosphate</text>
        <dbReference type="Rhea" id="RHEA:23436"/>
        <dbReference type="ChEBI" id="CHEBI:15377"/>
        <dbReference type="ChEBI" id="CHEBI:58614"/>
        <dbReference type="ChEBI" id="CHEBI:78346"/>
        <dbReference type="ChEBI" id="CHEBI:137796"/>
    </reaction>
</comment>
<evidence type="ECO:0000259" key="5">
    <source>
        <dbReference type="Pfam" id="PF24645"/>
    </source>
</evidence>
<organism evidence="6 7">
    <name type="scientific">Thermomonospora umbrina</name>
    <dbReference type="NCBI Taxonomy" id="111806"/>
    <lineage>
        <taxon>Bacteria</taxon>
        <taxon>Bacillati</taxon>
        <taxon>Actinomycetota</taxon>
        <taxon>Actinomycetes</taxon>
        <taxon>Streptosporangiales</taxon>
        <taxon>Thermomonosporaceae</taxon>
        <taxon>Thermomonospora</taxon>
    </lineage>
</organism>
<dbReference type="Gene3D" id="1.10.357.40">
    <property type="entry name" value="YbiA-like"/>
    <property type="match status" value="1"/>
</dbReference>
<dbReference type="Pfam" id="PF24644">
    <property type="entry name" value="DUF7638"/>
    <property type="match status" value="1"/>
</dbReference>
<sequence>MSSNRTYRIVDGERIDGVYRPIFIRNGGTNFLTDLKIFADGALHYWEWGDLEGLRAKIDCGWVATSLPEGGSAHVHALATWRFDEPEMSVTADELIGEVADEIDRLNGRPDSLERCRDAAVRYARSRAEQDRHALRAAYETVPEHRRVYLGDMDSRDIPFRLLIAEVGEEWEEYFYYEDESGAEGDGETVTEQARDWAFRYFRDWDSPDPTWIAVREADGPIEVASPTVYLNEGRPLYPRAHGLRNTYPAPFTVAGQIYPTVEHAYWALSVEDETQREAIRTAQTASQAQQLAAVLGRRPGWSDARLAIMADLMRAKFAQHPDLADILVDTGDGRIVYSHASSPYWEGDGTTGRNWLGRLLELIRSELASARTGLAIR</sequence>
<evidence type="ECO:0000259" key="4">
    <source>
        <dbReference type="Pfam" id="PF24644"/>
    </source>
</evidence>